<evidence type="ECO:0000256" key="4">
    <source>
        <dbReference type="ARBA" id="ARBA00022821"/>
    </source>
</evidence>
<dbReference type="SUPFAM" id="SSF56112">
    <property type="entry name" value="Protein kinase-like (PK-like)"/>
    <property type="match status" value="1"/>
</dbReference>
<feature type="compositionally biased region" description="Polar residues" evidence="9">
    <location>
        <begin position="49"/>
        <end position="62"/>
    </location>
</feature>
<dbReference type="InterPro" id="IPR011009">
    <property type="entry name" value="Kinase-like_dom_sf"/>
</dbReference>
<evidence type="ECO:0000256" key="6">
    <source>
        <dbReference type="ARBA" id="ARBA00047899"/>
    </source>
</evidence>
<dbReference type="Proteomes" id="UP001374535">
    <property type="component" value="Chromosome 9"/>
</dbReference>
<dbReference type="GO" id="GO:0005886">
    <property type="term" value="C:plasma membrane"/>
    <property type="evidence" value="ECO:0007669"/>
    <property type="project" value="UniProtKB-SubCell"/>
</dbReference>
<sequence>MQSSSNQIAMKCFPFYFGEKKDGPKSLQSISGRSNISTTVEAEMRRSGSELNSMDASDTSTDSLRRNAFPSLSQRPSNLRVFTVPELKTSTKSFSRSMMLGEGGFGCVYKGLIKSVDDPSTRIEVAVKQLGRRGIQARSFLLSFPLKMKDLLEQFSDRLFCSSTHSTDLGASAVPGGILGHKEWVTEVNVLGIVEHPNLVKLVGYCADDDERGIQRLLVYEYMPNRSVEHHLSPRSETPLPWNRRLKIAQDAARGLTYLHEEMDFQIIFRDFKSSNILLDEQWKAKLSDFGLARLGPSDGLTHVSTAVVGTMGYAAPEYVQTGRLTSKSDVWSYGVFLYELITGRRPIDRNRPKGEQKMLEWIRPYLSDGRKFQLILDPRLERKHLFKSAQKLAVIANKCLVRNPKNRPKMSEVLQMVTQVVESSVSTNPQPPLKGVVASEEPSAETVNKKVTMDQQPDCNWLRMRRPKFLSTWL</sequence>
<dbReference type="AlphaFoldDB" id="A0AAQ3MTW5"/>
<dbReference type="InterPro" id="IPR017441">
    <property type="entry name" value="Protein_kinase_ATP_BS"/>
</dbReference>
<evidence type="ECO:0000313" key="12">
    <source>
        <dbReference type="Proteomes" id="UP001374535"/>
    </source>
</evidence>
<feature type="domain" description="Protein kinase" evidence="10">
    <location>
        <begin position="94"/>
        <end position="422"/>
    </location>
</feature>
<keyword evidence="3" id="KW-0597">Phosphoprotein</keyword>
<gene>
    <name evidence="11" type="ORF">V8G54_029051</name>
</gene>
<dbReference type="InterPro" id="IPR000719">
    <property type="entry name" value="Prot_kinase_dom"/>
</dbReference>
<evidence type="ECO:0000256" key="1">
    <source>
        <dbReference type="ARBA" id="ARBA00004236"/>
    </source>
</evidence>
<evidence type="ECO:0000313" key="11">
    <source>
        <dbReference type="EMBL" id="WVY96900.1"/>
    </source>
</evidence>
<evidence type="ECO:0000256" key="8">
    <source>
        <dbReference type="PROSITE-ProRule" id="PRU10141"/>
    </source>
</evidence>
<dbReference type="GO" id="GO:0005524">
    <property type="term" value="F:ATP binding"/>
    <property type="evidence" value="ECO:0007669"/>
    <property type="project" value="UniProtKB-UniRule"/>
</dbReference>
<dbReference type="PANTHER" id="PTHR45621">
    <property type="entry name" value="OS01G0588500 PROTEIN-RELATED"/>
    <property type="match status" value="1"/>
</dbReference>
<evidence type="ECO:0000256" key="2">
    <source>
        <dbReference type="ARBA" id="ARBA00022475"/>
    </source>
</evidence>
<keyword evidence="2" id="KW-1003">Cell membrane</keyword>
<protein>
    <recommendedName>
        <fullName evidence="10">Protein kinase domain-containing protein</fullName>
    </recommendedName>
</protein>
<dbReference type="EMBL" id="CP144692">
    <property type="protein sequence ID" value="WVY96900.1"/>
    <property type="molecule type" value="Genomic_DNA"/>
</dbReference>
<evidence type="ECO:0000256" key="5">
    <source>
        <dbReference type="ARBA" id="ARBA00023136"/>
    </source>
</evidence>
<keyword evidence="12" id="KW-1185">Reference proteome</keyword>
<evidence type="ECO:0000259" key="10">
    <source>
        <dbReference type="PROSITE" id="PS50011"/>
    </source>
</evidence>
<dbReference type="Pfam" id="PF00069">
    <property type="entry name" value="Pkinase"/>
    <property type="match status" value="1"/>
</dbReference>
<comment type="catalytic activity">
    <reaction evidence="6">
        <text>L-threonyl-[protein] + ATP = O-phospho-L-threonyl-[protein] + ADP + H(+)</text>
        <dbReference type="Rhea" id="RHEA:46608"/>
        <dbReference type="Rhea" id="RHEA-COMP:11060"/>
        <dbReference type="Rhea" id="RHEA-COMP:11605"/>
        <dbReference type="ChEBI" id="CHEBI:15378"/>
        <dbReference type="ChEBI" id="CHEBI:30013"/>
        <dbReference type="ChEBI" id="CHEBI:30616"/>
        <dbReference type="ChEBI" id="CHEBI:61977"/>
        <dbReference type="ChEBI" id="CHEBI:456216"/>
        <dbReference type="EC" id="2.7.11.1"/>
    </reaction>
</comment>
<dbReference type="Gene3D" id="1.10.510.10">
    <property type="entry name" value="Transferase(Phosphotransferase) domain 1"/>
    <property type="match status" value="1"/>
</dbReference>
<comment type="subcellular location">
    <subcellularLocation>
        <location evidence="1">Cell membrane</location>
    </subcellularLocation>
</comment>
<proteinExistence type="predicted"/>
<feature type="region of interest" description="Disordered" evidence="9">
    <location>
        <begin position="22"/>
        <end position="62"/>
    </location>
</feature>
<keyword evidence="5" id="KW-0472">Membrane</keyword>
<feature type="compositionally biased region" description="Polar residues" evidence="9">
    <location>
        <begin position="26"/>
        <end position="40"/>
    </location>
</feature>
<keyword evidence="8" id="KW-0547">Nucleotide-binding</keyword>
<dbReference type="GO" id="GO:0006952">
    <property type="term" value="P:defense response"/>
    <property type="evidence" value="ECO:0007669"/>
    <property type="project" value="UniProtKB-KW"/>
</dbReference>
<evidence type="ECO:0000256" key="3">
    <source>
        <dbReference type="ARBA" id="ARBA00022553"/>
    </source>
</evidence>
<dbReference type="InterPro" id="IPR050823">
    <property type="entry name" value="Plant_Ser_Thr_Prot_Kinase"/>
</dbReference>
<comment type="catalytic activity">
    <reaction evidence="7">
        <text>L-seryl-[protein] + ATP = O-phospho-L-seryl-[protein] + ADP + H(+)</text>
        <dbReference type="Rhea" id="RHEA:17989"/>
        <dbReference type="Rhea" id="RHEA-COMP:9863"/>
        <dbReference type="Rhea" id="RHEA-COMP:11604"/>
        <dbReference type="ChEBI" id="CHEBI:15378"/>
        <dbReference type="ChEBI" id="CHEBI:29999"/>
        <dbReference type="ChEBI" id="CHEBI:30616"/>
        <dbReference type="ChEBI" id="CHEBI:83421"/>
        <dbReference type="ChEBI" id="CHEBI:456216"/>
        <dbReference type="EC" id="2.7.11.1"/>
    </reaction>
</comment>
<dbReference type="PROSITE" id="PS50011">
    <property type="entry name" value="PROTEIN_KINASE_DOM"/>
    <property type="match status" value="1"/>
</dbReference>
<evidence type="ECO:0000256" key="9">
    <source>
        <dbReference type="SAM" id="MobiDB-lite"/>
    </source>
</evidence>
<dbReference type="Gene3D" id="3.30.200.20">
    <property type="entry name" value="Phosphorylase Kinase, domain 1"/>
    <property type="match status" value="2"/>
</dbReference>
<dbReference type="PROSITE" id="PS00107">
    <property type="entry name" value="PROTEIN_KINASE_ATP"/>
    <property type="match status" value="1"/>
</dbReference>
<dbReference type="CDD" id="cd14066">
    <property type="entry name" value="STKc_IRAK"/>
    <property type="match status" value="1"/>
</dbReference>
<feature type="binding site" evidence="8">
    <location>
        <position position="128"/>
    </location>
    <ligand>
        <name>ATP</name>
        <dbReference type="ChEBI" id="CHEBI:30616"/>
    </ligand>
</feature>
<dbReference type="FunFam" id="1.10.510.10:FF:000715">
    <property type="entry name" value="Serine/threonine-protein kinase PCRK2"/>
    <property type="match status" value="1"/>
</dbReference>
<accession>A0AAQ3MTW5</accession>
<evidence type="ECO:0000256" key="7">
    <source>
        <dbReference type="ARBA" id="ARBA00048679"/>
    </source>
</evidence>
<name>A0AAQ3MTW5_VIGMU</name>
<keyword evidence="8" id="KW-0067">ATP-binding</keyword>
<organism evidence="11 12">
    <name type="scientific">Vigna mungo</name>
    <name type="common">Black gram</name>
    <name type="synonym">Phaseolus mungo</name>
    <dbReference type="NCBI Taxonomy" id="3915"/>
    <lineage>
        <taxon>Eukaryota</taxon>
        <taxon>Viridiplantae</taxon>
        <taxon>Streptophyta</taxon>
        <taxon>Embryophyta</taxon>
        <taxon>Tracheophyta</taxon>
        <taxon>Spermatophyta</taxon>
        <taxon>Magnoliopsida</taxon>
        <taxon>eudicotyledons</taxon>
        <taxon>Gunneridae</taxon>
        <taxon>Pentapetalae</taxon>
        <taxon>rosids</taxon>
        <taxon>fabids</taxon>
        <taxon>Fabales</taxon>
        <taxon>Fabaceae</taxon>
        <taxon>Papilionoideae</taxon>
        <taxon>50 kb inversion clade</taxon>
        <taxon>NPAAA clade</taxon>
        <taxon>indigoferoid/millettioid clade</taxon>
        <taxon>Phaseoleae</taxon>
        <taxon>Vigna</taxon>
    </lineage>
</organism>
<reference evidence="11 12" key="1">
    <citation type="journal article" date="2023" name="Life. Sci Alliance">
        <title>Evolutionary insights into 3D genome organization and epigenetic landscape of Vigna mungo.</title>
        <authorList>
            <person name="Junaid A."/>
            <person name="Singh B."/>
            <person name="Bhatia S."/>
        </authorList>
    </citation>
    <scope>NUCLEOTIDE SEQUENCE [LARGE SCALE GENOMIC DNA]</scope>
    <source>
        <strain evidence="11">Urdbean</strain>
    </source>
</reference>
<dbReference type="GO" id="GO:0004674">
    <property type="term" value="F:protein serine/threonine kinase activity"/>
    <property type="evidence" value="ECO:0007669"/>
    <property type="project" value="UniProtKB-EC"/>
</dbReference>
<keyword evidence="4" id="KW-0611">Plant defense</keyword>